<dbReference type="Proteomes" id="UP001604277">
    <property type="component" value="Unassembled WGS sequence"/>
</dbReference>
<evidence type="ECO:0000313" key="1">
    <source>
        <dbReference type="EMBL" id="KAL2544499.1"/>
    </source>
</evidence>
<keyword evidence="2" id="KW-1185">Reference proteome</keyword>
<reference evidence="2" key="1">
    <citation type="submission" date="2024-07" db="EMBL/GenBank/DDBJ databases">
        <title>Two chromosome-level genome assemblies of Korean endemic species Abeliophyllum distichum and Forsythia ovata (Oleaceae).</title>
        <authorList>
            <person name="Jang H."/>
        </authorList>
    </citation>
    <scope>NUCLEOTIDE SEQUENCE [LARGE SCALE GENOMIC DNA]</scope>
</reference>
<evidence type="ECO:0000313" key="2">
    <source>
        <dbReference type="Proteomes" id="UP001604277"/>
    </source>
</evidence>
<organism evidence="1 2">
    <name type="scientific">Forsythia ovata</name>
    <dbReference type="NCBI Taxonomy" id="205694"/>
    <lineage>
        <taxon>Eukaryota</taxon>
        <taxon>Viridiplantae</taxon>
        <taxon>Streptophyta</taxon>
        <taxon>Embryophyta</taxon>
        <taxon>Tracheophyta</taxon>
        <taxon>Spermatophyta</taxon>
        <taxon>Magnoliopsida</taxon>
        <taxon>eudicotyledons</taxon>
        <taxon>Gunneridae</taxon>
        <taxon>Pentapetalae</taxon>
        <taxon>asterids</taxon>
        <taxon>lamiids</taxon>
        <taxon>Lamiales</taxon>
        <taxon>Oleaceae</taxon>
        <taxon>Forsythieae</taxon>
        <taxon>Forsythia</taxon>
    </lineage>
</organism>
<dbReference type="EMBL" id="JBFOLJ010000004">
    <property type="protein sequence ID" value="KAL2544499.1"/>
    <property type="molecule type" value="Genomic_DNA"/>
</dbReference>
<dbReference type="Gene3D" id="3.30.230.70">
    <property type="entry name" value="GHMP Kinase, N-terminal domain"/>
    <property type="match status" value="1"/>
</dbReference>
<comment type="caution">
    <text evidence="1">The sequence shown here is derived from an EMBL/GenBank/DDBJ whole genome shotgun (WGS) entry which is preliminary data.</text>
</comment>
<dbReference type="AlphaFoldDB" id="A0ABD1W4B7"/>
<gene>
    <name evidence="1" type="ORF">Fot_13732</name>
</gene>
<accession>A0ABD1W4B7</accession>
<proteinExistence type="predicted"/>
<protein>
    <submittedName>
        <fullName evidence="1">Polyribonucleotide nucleotidyltransferase domain-containing protein</fullName>
    </submittedName>
</protein>
<dbReference type="InterPro" id="IPR027408">
    <property type="entry name" value="PNPase/RNase_PH_dom_sf"/>
</dbReference>
<name>A0ABD1W4B7_9LAMI</name>
<sequence length="173" mass="18436">MKETKPKKATNIAIFPGRNSKISYRKGLKLKTSQGFHHTFVMETPNRENTRLKMASPGEETILESNTSSAGKATSSSGWTVSVCCFGLTALSGKDGSDPVFLGMYSSGTRSARINAANLSVVDDGIPKCDVVTSSSAGYVNSTPLLDADRRVLDDTTFSNSNIIPAGDDFIDS</sequence>